<comment type="caution">
    <text evidence="2">The sequence shown here is derived from an EMBL/GenBank/DDBJ whole genome shotgun (WGS) entry which is preliminary data.</text>
</comment>
<reference evidence="3" key="1">
    <citation type="journal article" date="2019" name="Int. J. Syst. Evol. Microbiol.">
        <title>The Global Catalogue of Microorganisms (GCM) 10K type strain sequencing project: providing services to taxonomists for standard genome sequencing and annotation.</title>
        <authorList>
            <consortium name="The Broad Institute Genomics Platform"/>
            <consortium name="The Broad Institute Genome Sequencing Center for Infectious Disease"/>
            <person name="Wu L."/>
            <person name="Ma J."/>
        </authorList>
    </citation>
    <scope>NUCLEOTIDE SEQUENCE [LARGE SCALE GENOMIC DNA]</scope>
    <source>
        <strain evidence="3">CGMCC 4.7382</strain>
    </source>
</reference>
<keyword evidence="3" id="KW-1185">Reference proteome</keyword>
<evidence type="ECO:0000313" key="2">
    <source>
        <dbReference type="EMBL" id="MFC7326994.1"/>
    </source>
</evidence>
<evidence type="ECO:0000313" key="3">
    <source>
        <dbReference type="Proteomes" id="UP001596540"/>
    </source>
</evidence>
<dbReference type="Proteomes" id="UP001596540">
    <property type="component" value="Unassembled WGS sequence"/>
</dbReference>
<evidence type="ECO:0000256" key="1">
    <source>
        <dbReference type="SAM" id="MobiDB-lite"/>
    </source>
</evidence>
<feature type="region of interest" description="Disordered" evidence="1">
    <location>
        <begin position="238"/>
        <end position="272"/>
    </location>
</feature>
<sequence>MADGDRKEHATYTVDDHLLEMARNAFDAASREWEATFEVASSLAVTFLDSSRDITRFGNATVARIRAEVGRLNEFRSHSAMHVLDAARNQENARLREQAGRPGIGRQAAPEPTRQAQLIAGYRAYQEATRILGSRTRSVRGIALTAARYLQRNTGTWSPPDAHRTAIQSGTSGVPPLRVSEALAALRLHESQTAAGAEHELGERIDRLVALRSQAAGAPAGSRAVDTPVSVSVTVATAPGAGARRGAASRTLSAAQRRQRTSPHAGGGASPS</sequence>
<accession>A0ABW2KCD9</accession>
<name>A0ABW2KCD9_9ACTN</name>
<organism evidence="2 3">
    <name type="scientific">Marinactinospora rubrisoli</name>
    <dbReference type="NCBI Taxonomy" id="2715399"/>
    <lineage>
        <taxon>Bacteria</taxon>
        <taxon>Bacillati</taxon>
        <taxon>Actinomycetota</taxon>
        <taxon>Actinomycetes</taxon>
        <taxon>Streptosporangiales</taxon>
        <taxon>Nocardiopsidaceae</taxon>
        <taxon>Marinactinospora</taxon>
    </lineage>
</organism>
<protein>
    <submittedName>
        <fullName evidence="2">Uncharacterized protein</fullName>
    </submittedName>
</protein>
<gene>
    <name evidence="2" type="ORF">ACFQRF_04500</name>
</gene>
<dbReference type="RefSeq" id="WP_379869098.1">
    <property type="nucleotide sequence ID" value="NZ_JBHTBH010000002.1"/>
</dbReference>
<proteinExistence type="predicted"/>
<dbReference type="EMBL" id="JBHTBH010000002">
    <property type="protein sequence ID" value="MFC7326994.1"/>
    <property type="molecule type" value="Genomic_DNA"/>
</dbReference>
<feature type="compositionally biased region" description="Low complexity" evidence="1">
    <location>
        <begin position="238"/>
        <end position="255"/>
    </location>
</feature>